<evidence type="ECO:0000313" key="6">
    <source>
        <dbReference type="Proteomes" id="UP000701801"/>
    </source>
</evidence>
<dbReference type="OrthoDB" id="272271at2759"/>
<dbReference type="Gene3D" id="3.20.20.140">
    <property type="entry name" value="Metal-dependent hydrolases"/>
    <property type="match status" value="1"/>
</dbReference>
<dbReference type="SUPFAM" id="SSF51556">
    <property type="entry name" value="Metallo-dependent hydrolases"/>
    <property type="match status" value="1"/>
</dbReference>
<dbReference type="PANTHER" id="PTHR43114">
    <property type="entry name" value="ADENINE DEAMINASE"/>
    <property type="match status" value="1"/>
</dbReference>
<evidence type="ECO:0000256" key="3">
    <source>
        <dbReference type="ARBA" id="ARBA00022801"/>
    </source>
</evidence>
<dbReference type="GO" id="GO:0000034">
    <property type="term" value="F:adenine deaminase activity"/>
    <property type="evidence" value="ECO:0007669"/>
    <property type="project" value="TreeGrafter"/>
</dbReference>
<organism evidence="5 6">
    <name type="scientific">Hymenoscyphus albidus</name>
    <dbReference type="NCBI Taxonomy" id="595503"/>
    <lineage>
        <taxon>Eukaryota</taxon>
        <taxon>Fungi</taxon>
        <taxon>Dikarya</taxon>
        <taxon>Ascomycota</taxon>
        <taxon>Pezizomycotina</taxon>
        <taxon>Leotiomycetes</taxon>
        <taxon>Helotiales</taxon>
        <taxon>Helotiaceae</taxon>
        <taxon>Hymenoscyphus</taxon>
    </lineage>
</organism>
<dbReference type="AlphaFoldDB" id="A0A9N9Q0L9"/>
<dbReference type="Proteomes" id="UP000701801">
    <property type="component" value="Unassembled WGS sequence"/>
</dbReference>
<name>A0A9N9Q0L9_9HELO</name>
<protein>
    <recommendedName>
        <fullName evidence="4">Adenosine deaminase domain-containing protein</fullName>
    </recommendedName>
</protein>
<keyword evidence="2" id="KW-0479">Metal-binding</keyword>
<comment type="caution">
    <text evidence="5">The sequence shown here is derived from an EMBL/GenBank/DDBJ whole genome shotgun (WGS) entry which is preliminary data.</text>
</comment>
<dbReference type="GO" id="GO:0006146">
    <property type="term" value="P:adenine catabolic process"/>
    <property type="evidence" value="ECO:0007669"/>
    <property type="project" value="TreeGrafter"/>
</dbReference>
<dbReference type="NCBIfam" id="TIGR01430">
    <property type="entry name" value="aden_deam"/>
    <property type="match status" value="1"/>
</dbReference>
<dbReference type="Pfam" id="PF00962">
    <property type="entry name" value="A_deaminase"/>
    <property type="match status" value="1"/>
</dbReference>
<sequence length="386" mass="44217">MNKTDSTYEERQEWRQRCILSNDSFMMGLPKIELHVHIEGTMSADLRWRLSVRNGISLTAGSDKTPLSSLEEVREAYKHIRGRIGAAAADAKTNMTFYEAYYGGFDLLQTEGDYYDLAMGYFERASQMQVRYCEPFFDPQGHTRRGIPSDVMMRGFKRAQDEAESRLKARTMIKSQWIMCILRDLSPESAMAQYEAMLLYKSMVVGIGLDSDEFQQPPSLFQAVFKRARADGFKLTTHCDFNQKNTHEHILQVAKSLGGNGAERIDHGMNAADHPELMQIIREKGIGMTICPCAYIRHTSEYEVFPRIRKLFDAGIQVTIASDDSAYMEDNWIFHNLYLVREKCEFTNGDLISLQRNAVSICWTDRETKIAILDELATFEKNGYSS</sequence>
<dbReference type="InterPro" id="IPR006330">
    <property type="entry name" value="Ado/ade_deaminase"/>
</dbReference>
<proteinExistence type="predicted"/>
<dbReference type="GO" id="GO:0046872">
    <property type="term" value="F:metal ion binding"/>
    <property type="evidence" value="ECO:0007669"/>
    <property type="project" value="UniProtKB-KW"/>
</dbReference>
<keyword evidence="3" id="KW-0378">Hydrolase</keyword>
<dbReference type="GO" id="GO:0005829">
    <property type="term" value="C:cytosol"/>
    <property type="evidence" value="ECO:0007669"/>
    <property type="project" value="TreeGrafter"/>
</dbReference>
<reference evidence="5" key="1">
    <citation type="submission" date="2021-07" db="EMBL/GenBank/DDBJ databases">
        <authorList>
            <person name="Durling M."/>
        </authorList>
    </citation>
    <scope>NUCLEOTIDE SEQUENCE</scope>
</reference>
<dbReference type="GO" id="GO:0043103">
    <property type="term" value="P:hypoxanthine salvage"/>
    <property type="evidence" value="ECO:0007669"/>
    <property type="project" value="TreeGrafter"/>
</dbReference>
<dbReference type="PANTHER" id="PTHR43114:SF7">
    <property type="entry name" value="ADENOSINE DEAMINASE DOMAIN-CONTAINING PROTEIN"/>
    <property type="match status" value="1"/>
</dbReference>
<evidence type="ECO:0000259" key="4">
    <source>
        <dbReference type="Pfam" id="PF00962"/>
    </source>
</evidence>
<evidence type="ECO:0000313" key="5">
    <source>
        <dbReference type="EMBL" id="CAG8975120.1"/>
    </source>
</evidence>
<evidence type="ECO:0000256" key="2">
    <source>
        <dbReference type="ARBA" id="ARBA00022723"/>
    </source>
</evidence>
<feature type="domain" description="Adenosine deaminase" evidence="4">
    <location>
        <begin position="30"/>
        <end position="378"/>
    </location>
</feature>
<evidence type="ECO:0000256" key="1">
    <source>
        <dbReference type="ARBA" id="ARBA00001947"/>
    </source>
</evidence>
<gene>
    <name evidence="5" type="ORF">HYALB_00004418</name>
</gene>
<dbReference type="EMBL" id="CAJVRM010000127">
    <property type="protein sequence ID" value="CAG8975120.1"/>
    <property type="molecule type" value="Genomic_DNA"/>
</dbReference>
<dbReference type="InterPro" id="IPR032466">
    <property type="entry name" value="Metal_Hydrolase"/>
</dbReference>
<dbReference type="InterPro" id="IPR001365">
    <property type="entry name" value="A_deaminase_dom"/>
</dbReference>
<accession>A0A9N9Q0L9</accession>
<comment type="cofactor">
    <cofactor evidence="1">
        <name>Zn(2+)</name>
        <dbReference type="ChEBI" id="CHEBI:29105"/>
    </cofactor>
</comment>
<keyword evidence="6" id="KW-1185">Reference proteome</keyword>